<dbReference type="Gene3D" id="1.20.120.330">
    <property type="entry name" value="Nucleotidyltransferases domain 2"/>
    <property type="match status" value="1"/>
</dbReference>
<dbReference type="Proteomes" id="UP000654452">
    <property type="component" value="Unassembled WGS sequence"/>
</dbReference>
<gene>
    <name evidence="3" type="ORF">JJL56_09405</name>
</gene>
<evidence type="ECO:0000256" key="1">
    <source>
        <dbReference type="ARBA" id="ARBA00038248"/>
    </source>
</evidence>
<evidence type="ECO:0000313" key="4">
    <source>
        <dbReference type="Proteomes" id="UP000654452"/>
    </source>
</evidence>
<dbReference type="EMBL" id="JAEPIV010000003">
    <property type="protein sequence ID" value="MBK4719086.1"/>
    <property type="molecule type" value="Genomic_DNA"/>
</dbReference>
<dbReference type="InterPro" id="IPR007842">
    <property type="entry name" value="HEPN_dom"/>
</dbReference>
<proteinExistence type="inferred from homology"/>
<protein>
    <submittedName>
        <fullName evidence="3">HEPN domain-containing protein</fullName>
    </submittedName>
</protein>
<sequence>MSPEASGYLDKARQCLGYARINLTVDLGNDAGRNAYLAAFHAAQSLIFERTGKVAKTHQGVHAEFTRLTKDDPRLPAEVRRFLAQAYNLKAVADYELGPESILPLERAAKAVVNAETFVDGVTDLLIPSAEQQG</sequence>
<evidence type="ECO:0000259" key="2">
    <source>
        <dbReference type="Pfam" id="PF05168"/>
    </source>
</evidence>
<keyword evidence="4" id="KW-1185">Reference proteome</keyword>
<dbReference type="PANTHER" id="PTHR36565">
    <property type="entry name" value="UPF0332 PROTEIN TM_1000"/>
    <property type="match status" value="1"/>
</dbReference>
<dbReference type="RefSeq" id="WP_200485001.1">
    <property type="nucleotide sequence ID" value="NZ_JAEPIV010000003.1"/>
</dbReference>
<dbReference type="Pfam" id="PF05168">
    <property type="entry name" value="HEPN"/>
    <property type="match status" value="1"/>
</dbReference>
<dbReference type="PANTHER" id="PTHR36565:SF1">
    <property type="entry name" value="UPF0332 PROTEIN TM_1000"/>
    <property type="match status" value="1"/>
</dbReference>
<dbReference type="InterPro" id="IPR052226">
    <property type="entry name" value="UPF0332_toxin"/>
</dbReference>
<evidence type="ECO:0000313" key="3">
    <source>
        <dbReference type="EMBL" id="MBK4719086.1"/>
    </source>
</evidence>
<comment type="caution">
    <text evidence="3">The sequence shown here is derived from an EMBL/GenBank/DDBJ whole genome shotgun (WGS) entry which is preliminary data.</text>
</comment>
<reference evidence="3 4" key="1">
    <citation type="submission" date="2021-01" db="EMBL/GenBank/DDBJ databases">
        <title>Azospirillum sp. YIM DDC1 draft genome.</title>
        <authorList>
            <person name="Wang Y.-X."/>
        </authorList>
    </citation>
    <scope>NUCLEOTIDE SEQUENCE [LARGE SCALE GENOMIC DNA]</scope>
    <source>
        <strain evidence="3 4">YIM DDC1</strain>
    </source>
</reference>
<comment type="similarity">
    <text evidence="1">Belongs to the UPF0332 family.</text>
</comment>
<accession>A0ABS1HW80</accession>
<name>A0ABS1HW80_9PROT</name>
<organism evidence="3 4">
    <name type="scientific">Azospirillum aestuarii</name>
    <dbReference type="NCBI Taxonomy" id="2802052"/>
    <lineage>
        <taxon>Bacteria</taxon>
        <taxon>Pseudomonadati</taxon>
        <taxon>Pseudomonadota</taxon>
        <taxon>Alphaproteobacteria</taxon>
        <taxon>Rhodospirillales</taxon>
        <taxon>Azospirillaceae</taxon>
        <taxon>Azospirillum</taxon>
    </lineage>
</organism>
<feature type="domain" description="HEPN" evidence="2">
    <location>
        <begin position="8"/>
        <end position="120"/>
    </location>
</feature>